<feature type="transmembrane region" description="Helical" evidence="1">
    <location>
        <begin position="46"/>
        <end position="75"/>
    </location>
</feature>
<sequence>MTAFKPLLSPFYIPKEPTNSRGISHLPRSRPSISVAIRDNFTLSTWLLLGGILQGLAVMLFGIYALIPTILILLYRTTDHLLMAANVTRNRYMDDVVRTKFSAQAPDANGAFGKELASESIVIFHLGARSNHPFGLLAPGFSEVNRRVVAMNREMSSDPVKYGLLGTSTWLKQDDPANNEIMGIYYLRDYDALHRFAHGSIHVEAMRWWAEIVKDHPHITIYHETYIVPKGKWENIYINSKLTGMGDTWFPVVEEGNGEDDVLKFVRPIVHARHPALRSASRRLAMNQLEGNEKGENELYDRTW</sequence>
<dbReference type="InterPro" id="IPR025444">
    <property type="entry name" value="Monooxy_af470"/>
</dbReference>
<protein>
    <submittedName>
        <fullName evidence="2">Uncharacterized protein</fullName>
    </submittedName>
</protein>
<evidence type="ECO:0000256" key="1">
    <source>
        <dbReference type="SAM" id="Phobius"/>
    </source>
</evidence>
<dbReference type="EMBL" id="ML736282">
    <property type="protein sequence ID" value="KAE8374535.1"/>
    <property type="molecule type" value="Genomic_DNA"/>
</dbReference>
<accession>A0A5N7AXE4</accession>
<dbReference type="Proteomes" id="UP000326198">
    <property type="component" value="Unassembled WGS sequence"/>
</dbReference>
<organism evidence="2 3">
    <name type="scientific">Aspergillus bertholletiae</name>
    <dbReference type="NCBI Taxonomy" id="1226010"/>
    <lineage>
        <taxon>Eukaryota</taxon>
        <taxon>Fungi</taxon>
        <taxon>Dikarya</taxon>
        <taxon>Ascomycota</taxon>
        <taxon>Pezizomycotina</taxon>
        <taxon>Eurotiomycetes</taxon>
        <taxon>Eurotiomycetidae</taxon>
        <taxon>Eurotiales</taxon>
        <taxon>Aspergillaceae</taxon>
        <taxon>Aspergillus</taxon>
        <taxon>Aspergillus subgen. Circumdati</taxon>
    </lineage>
</organism>
<dbReference type="OrthoDB" id="3202396at2759"/>
<reference evidence="2 3" key="1">
    <citation type="submission" date="2019-04" db="EMBL/GenBank/DDBJ databases">
        <title>Friends and foes A comparative genomics studyof 23 Aspergillus species from section Flavi.</title>
        <authorList>
            <consortium name="DOE Joint Genome Institute"/>
            <person name="Kjaerbolling I."/>
            <person name="Vesth T."/>
            <person name="Frisvad J.C."/>
            <person name="Nybo J.L."/>
            <person name="Theobald S."/>
            <person name="Kildgaard S."/>
            <person name="Isbrandt T."/>
            <person name="Kuo A."/>
            <person name="Sato A."/>
            <person name="Lyhne E.K."/>
            <person name="Kogle M.E."/>
            <person name="Wiebenga A."/>
            <person name="Kun R.S."/>
            <person name="Lubbers R.J."/>
            <person name="Makela M.R."/>
            <person name="Barry K."/>
            <person name="Chovatia M."/>
            <person name="Clum A."/>
            <person name="Daum C."/>
            <person name="Haridas S."/>
            <person name="He G."/>
            <person name="LaButti K."/>
            <person name="Lipzen A."/>
            <person name="Mondo S."/>
            <person name="Riley R."/>
            <person name="Salamov A."/>
            <person name="Simmons B.A."/>
            <person name="Magnuson J.K."/>
            <person name="Henrissat B."/>
            <person name="Mortensen U.H."/>
            <person name="Larsen T.O."/>
            <person name="Devries R.P."/>
            <person name="Grigoriev I.V."/>
            <person name="Machida M."/>
            <person name="Baker S.E."/>
            <person name="Andersen M.R."/>
        </authorList>
    </citation>
    <scope>NUCLEOTIDE SEQUENCE [LARGE SCALE GENOMIC DNA]</scope>
    <source>
        <strain evidence="2 3">IBT 29228</strain>
    </source>
</reference>
<evidence type="ECO:0000313" key="2">
    <source>
        <dbReference type="EMBL" id="KAE8374535.1"/>
    </source>
</evidence>
<keyword evidence="1" id="KW-1133">Transmembrane helix</keyword>
<gene>
    <name evidence="2" type="ORF">BDV26DRAFT_300191</name>
</gene>
<keyword evidence="1" id="KW-0812">Transmembrane</keyword>
<keyword evidence="1" id="KW-0472">Membrane</keyword>
<dbReference type="AlphaFoldDB" id="A0A5N7AXE4"/>
<dbReference type="Pfam" id="PF13826">
    <property type="entry name" value="Monooxy_af470-like"/>
    <property type="match status" value="1"/>
</dbReference>
<keyword evidence="3" id="KW-1185">Reference proteome</keyword>
<evidence type="ECO:0000313" key="3">
    <source>
        <dbReference type="Proteomes" id="UP000326198"/>
    </source>
</evidence>
<proteinExistence type="predicted"/>
<name>A0A5N7AXE4_9EURO</name>